<evidence type="ECO:0000256" key="1">
    <source>
        <dbReference type="ARBA" id="ARBA00004448"/>
    </source>
</evidence>
<dbReference type="Pfam" id="PF01127">
    <property type="entry name" value="Sdh_cyt"/>
    <property type="match status" value="1"/>
</dbReference>
<dbReference type="NCBIfam" id="TIGR02970">
    <property type="entry name" value="succ_dehyd_cytB"/>
    <property type="match status" value="1"/>
</dbReference>
<dbReference type="GO" id="GO:0009055">
    <property type="term" value="F:electron transfer activity"/>
    <property type="evidence" value="ECO:0007669"/>
    <property type="project" value="InterPro"/>
</dbReference>
<sequence length="199" mass="21222">MLSQKVAQQSLRRPNRATLTSNVAVAVQQPYALRWSLMNSVSPAAVALGRAVQTRHAATSSNSSDPTKLLAQQRLNRPVSPHLSIYRPQITWIGSSIHRITGIALSGSLYLYASAYLASPMLGWDLGSASAAAAFAALPVVAKVALKTTMALPFTYHCMNGVRHLIWDTGAGLTNPQVIKSGWTVVGLSTLSALILAFL</sequence>
<evidence type="ECO:0000256" key="9">
    <source>
        <dbReference type="ARBA" id="ARBA00023004"/>
    </source>
</evidence>
<name>A0A146F162_ASPKA</name>
<keyword evidence="8" id="KW-1133">Transmembrane helix</keyword>
<evidence type="ECO:0000256" key="5">
    <source>
        <dbReference type="ARBA" id="ARBA00022723"/>
    </source>
</evidence>
<dbReference type="InterPro" id="IPR018495">
    <property type="entry name" value="Succ_DH_cyt_bsu_CS"/>
</dbReference>
<evidence type="ECO:0000256" key="11">
    <source>
        <dbReference type="ARBA" id="ARBA00023136"/>
    </source>
</evidence>
<evidence type="ECO:0000256" key="3">
    <source>
        <dbReference type="ARBA" id="ARBA00022617"/>
    </source>
</evidence>
<protein>
    <submittedName>
        <fullName evidence="12">Succinate dehydrogenase C subunit</fullName>
    </submittedName>
</protein>
<dbReference type="PROSITE" id="PS01001">
    <property type="entry name" value="SDH_CYT_2"/>
    <property type="match status" value="1"/>
</dbReference>
<dbReference type="GO" id="GO:0046872">
    <property type="term" value="F:metal ion binding"/>
    <property type="evidence" value="ECO:0007669"/>
    <property type="project" value="UniProtKB-KW"/>
</dbReference>
<dbReference type="PROSITE" id="PS01000">
    <property type="entry name" value="SDH_CYT_1"/>
    <property type="match status" value="1"/>
</dbReference>
<organism evidence="12 13">
    <name type="scientific">Aspergillus kawachii</name>
    <name type="common">White koji mold</name>
    <name type="synonym">Aspergillus awamori var. kawachi</name>
    <dbReference type="NCBI Taxonomy" id="1069201"/>
    <lineage>
        <taxon>Eukaryota</taxon>
        <taxon>Fungi</taxon>
        <taxon>Dikarya</taxon>
        <taxon>Ascomycota</taxon>
        <taxon>Pezizomycotina</taxon>
        <taxon>Eurotiomycetes</taxon>
        <taxon>Eurotiomycetidae</taxon>
        <taxon>Eurotiales</taxon>
        <taxon>Aspergillaceae</taxon>
        <taxon>Aspergillus</taxon>
        <taxon>Aspergillus subgen. Circumdati</taxon>
    </lineage>
</organism>
<evidence type="ECO:0000313" key="13">
    <source>
        <dbReference type="Proteomes" id="UP000075230"/>
    </source>
</evidence>
<proteinExistence type="inferred from homology"/>
<evidence type="ECO:0000313" key="12">
    <source>
        <dbReference type="EMBL" id="GAT19689.1"/>
    </source>
</evidence>
<dbReference type="GO" id="GO:0005743">
    <property type="term" value="C:mitochondrial inner membrane"/>
    <property type="evidence" value="ECO:0007669"/>
    <property type="project" value="UniProtKB-SubCell"/>
</dbReference>
<dbReference type="AlphaFoldDB" id="A0A146F162"/>
<evidence type="ECO:0000256" key="6">
    <source>
        <dbReference type="ARBA" id="ARBA00022792"/>
    </source>
</evidence>
<gene>
    <name evidence="12" type="ORF">RIB2604_00602700</name>
</gene>
<keyword evidence="6" id="KW-0999">Mitochondrion inner membrane</keyword>
<dbReference type="FunFam" id="1.20.1300.10:FF:000008">
    <property type="entry name" value="Succinate dehydrogenase cytochrome b560 subunit"/>
    <property type="match status" value="1"/>
</dbReference>
<evidence type="ECO:0000256" key="4">
    <source>
        <dbReference type="ARBA" id="ARBA00022692"/>
    </source>
</evidence>
<evidence type="ECO:0000256" key="7">
    <source>
        <dbReference type="ARBA" id="ARBA00022946"/>
    </source>
</evidence>
<evidence type="ECO:0000256" key="10">
    <source>
        <dbReference type="ARBA" id="ARBA00023128"/>
    </source>
</evidence>
<evidence type="ECO:0000256" key="8">
    <source>
        <dbReference type="ARBA" id="ARBA00022989"/>
    </source>
</evidence>
<dbReference type="Proteomes" id="UP000075230">
    <property type="component" value="Unassembled WGS sequence"/>
</dbReference>
<dbReference type="InterPro" id="IPR000701">
    <property type="entry name" value="SuccDH_FuR_B_TM-su"/>
</dbReference>
<dbReference type="InterPro" id="IPR014314">
    <property type="entry name" value="Succ_DH_cytb556"/>
</dbReference>
<keyword evidence="9" id="KW-0408">Iron</keyword>
<dbReference type="CDD" id="cd03499">
    <property type="entry name" value="SQR_TypeC_SdhC"/>
    <property type="match status" value="1"/>
</dbReference>
<reference evidence="12 13" key="1">
    <citation type="journal article" date="2016" name="DNA Res.">
        <title>Genome sequence of Aspergillus luchuensis NBRC 4314.</title>
        <authorList>
            <person name="Yamada O."/>
            <person name="Machida M."/>
            <person name="Hosoyama A."/>
            <person name="Goto M."/>
            <person name="Takahashi T."/>
            <person name="Futagami T."/>
            <person name="Yamagata Y."/>
            <person name="Takeuchi M."/>
            <person name="Kobayashi T."/>
            <person name="Koike H."/>
            <person name="Abe K."/>
            <person name="Asai K."/>
            <person name="Arita M."/>
            <person name="Fujita N."/>
            <person name="Fukuda K."/>
            <person name="Higa K."/>
            <person name="Horikawa H."/>
            <person name="Ishikawa T."/>
            <person name="Jinno K."/>
            <person name="Kato Y."/>
            <person name="Kirimura K."/>
            <person name="Mizutani O."/>
            <person name="Nakasone K."/>
            <person name="Sano M."/>
            <person name="Shiraishi Y."/>
            <person name="Tsukahara M."/>
            <person name="Gomi K."/>
        </authorList>
    </citation>
    <scope>NUCLEOTIDE SEQUENCE [LARGE SCALE GENOMIC DNA]</scope>
    <source>
        <strain evidence="12 13">RIB 2604</strain>
    </source>
</reference>
<comment type="similarity">
    <text evidence="2">Belongs to the cytochrome b560 family.</text>
</comment>
<dbReference type="GO" id="GO:0006121">
    <property type="term" value="P:mitochondrial electron transport, succinate to ubiquinone"/>
    <property type="evidence" value="ECO:0007669"/>
    <property type="project" value="TreeGrafter"/>
</dbReference>
<dbReference type="InterPro" id="IPR034804">
    <property type="entry name" value="SQR/QFR_C/D"/>
</dbReference>
<evidence type="ECO:0000256" key="2">
    <source>
        <dbReference type="ARBA" id="ARBA00007244"/>
    </source>
</evidence>
<dbReference type="Gene3D" id="1.20.1300.10">
    <property type="entry name" value="Fumarate reductase/succinate dehydrogenase, transmembrane subunit"/>
    <property type="match status" value="1"/>
</dbReference>
<dbReference type="GO" id="GO:0006099">
    <property type="term" value="P:tricarboxylic acid cycle"/>
    <property type="evidence" value="ECO:0007669"/>
    <property type="project" value="InterPro"/>
</dbReference>
<accession>A0A146F162</accession>
<dbReference type="SUPFAM" id="SSF81343">
    <property type="entry name" value="Fumarate reductase respiratory complex transmembrane subunits"/>
    <property type="match status" value="1"/>
</dbReference>
<comment type="caution">
    <text evidence="12">The sequence shown here is derived from an EMBL/GenBank/DDBJ whole genome shotgun (WGS) entry which is preliminary data.</text>
</comment>
<comment type="subcellular location">
    <subcellularLocation>
        <location evidence="1">Mitochondrion inner membrane</location>
        <topology evidence="1">Multi-pass membrane protein</topology>
    </subcellularLocation>
</comment>
<keyword evidence="10" id="KW-0496">Mitochondrion</keyword>
<keyword evidence="11" id="KW-0472">Membrane</keyword>
<keyword evidence="3" id="KW-0349">Heme</keyword>
<reference evidence="13" key="2">
    <citation type="submission" date="2016-02" db="EMBL/GenBank/DDBJ databases">
        <title>Genome sequencing of Aspergillus luchuensis NBRC 4314.</title>
        <authorList>
            <person name="Yamada O."/>
        </authorList>
    </citation>
    <scope>NUCLEOTIDE SEQUENCE [LARGE SCALE GENOMIC DNA]</scope>
    <source>
        <strain evidence="13">RIB 2604</strain>
    </source>
</reference>
<dbReference type="VEuPathDB" id="FungiDB:ASPFODRAFT_40750"/>
<keyword evidence="5" id="KW-0479">Metal-binding</keyword>
<keyword evidence="7" id="KW-0809">Transit peptide</keyword>
<dbReference type="PANTHER" id="PTHR10978:SF5">
    <property type="entry name" value="SUCCINATE DEHYDROGENASE CYTOCHROME B560 SUBUNIT, MITOCHONDRIAL"/>
    <property type="match status" value="1"/>
</dbReference>
<dbReference type="PANTHER" id="PTHR10978">
    <property type="entry name" value="SUCCINATE DEHYDROGENASE CYTOCHROME B560 SUBUNIT"/>
    <property type="match status" value="1"/>
</dbReference>
<keyword evidence="4" id="KW-0812">Transmembrane</keyword>
<dbReference type="EMBL" id="BCWF01000006">
    <property type="protein sequence ID" value="GAT19689.1"/>
    <property type="molecule type" value="Genomic_DNA"/>
</dbReference>